<evidence type="ECO:0000256" key="4">
    <source>
        <dbReference type="ARBA" id="ARBA00022701"/>
    </source>
</evidence>
<dbReference type="PANTHER" id="PTHR19302:SF27">
    <property type="entry name" value="GAMMA-TUBULIN COMPLEX COMPONENT 4"/>
    <property type="match status" value="1"/>
</dbReference>
<accession>A0A6P9D753</accession>
<evidence type="ECO:0000259" key="11">
    <source>
        <dbReference type="Pfam" id="PF17681"/>
    </source>
</evidence>
<dbReference type="Pfam" id="PF04130">
    <property type="entry name" value="GCP_C_terminal"/>
    <property type="match status" value="1"/>
</dbReference>
<evidence type="ECO:0000256" key="1">
    <source>
        <dbReference type="ARBA" id="ARBA00004300"/>
    </source>
</evidence>
<dbReference type="InterPro" id="IPR007259">
    <property type="entry name" value="GCP"/>
</dbReference>
<dbReference type="GO" id="GO:0051225">
    <property type="term" value="P:spindle assembly"/>
    <property type="evidence" value="ECO:0007669"/>
    <property type="project" value="TreeGrafter"/>
</dbReference>
<dbReference type="AlphaFoldDB" id="A0A6P9D753"/>
<keyword evidence="4 8" id="KW-0493">Microtubule</keyword>
<dbReference type="InterPro" id="IPR041470">
    <property type="entry name" value="GCP_N"/>
</dbReference>
<dbReference type="GO" id="GO:0031122">
    <property type="term" value="P:cytoplasmic microtubule organization"/>
    <property type="evidence" value="ECO:0007669"/>
    <property type="project" value="TreeGrafter"/>
</dbReference>
<comment type="similarity">
    <text evidence="2 8">Belongs to the TUBGCP family.</text>
</comment>
<feature type="domain" description="Gamma tubulin complex component protein N-terminal" evidence="11">
    <location>
        <begin position="2"/>
        <end position="348"/>
    </location>
</feature>
<evidence type="ECO:0000256" key="5">
    <source>
        <dbReference type="ARBA" id="ARBA00023212"/>
    </source>
</evidence>
<dbReference type="RefSeq" id="XP_034291502.1">
    <property type="nucleotide sequence ID" value="XM_034435611.2"/>
</dbReference>
<proteinExistence type="inferred from homology"/>
<dbReference type="KEGG" id="pgut:117676242"/>
<keyword evidence="12" id="KW-1185">Reference proteome</keyword>
<feature type="compositionally biased region" description="Basic and acidic residues" evidence="9">
    <location>
        <begin position="425"/>
        <end position="442"/>
    </location>
</feature>
<dbReference type="Proteomes" id="UP001652622">
    <property type="component" value="Unplaced"/>
</dbReference>
<dbReference type="Pfam" id="PF17681">
    <property type="entry name" value="GCP_N_terminal"/>
    <property type="match status" value="1"/>
</dbReference>
<dbReference type="GO" id="GO:0043015">
    <property type="term" value="F:gamma-tubulin binding"/>
    <property type="evidence" value="ECO:0007669"/>
    <property type="project" value="InterPro"/>
</dbReference>
<evidence type="ECO:0000256" key="7">
    <source>
        <dbReference type="ARBA" id="ARBA00093547"/>
    </source>
</evidence>
<gene>
    <name evidence="13" type="primary">TUBGCP4</name>
</gene>
<dbReference type="GO" id="GO:0000278">
    <property type="term" value="P:mitotic cell cycle"/>
    <property type="evidence" value="ECO:0007669"/>
    <property type="project" value="TreeGrafter"/>
</dbReference>
<dbReference type="GO" id="GO:0000930">
    <property type="term" value="C:gamma-tubulin complex"/>
    <property type="evidence" value="ECO:0007669"/>
    <property type="project" value="TreeGrafter"/>
</dbReference>
<name>A0A6P9D753_PANGU</name>
<dbReference type="GO" id="GO:0007020">
    <property type="term" value="P:microtubule nucleation"/>
    <property type="evidence" value="ECO:0007669"/>
    <property type="project" value="InterPro"/>
</dbReference>
<dbReference type="OMA" id="QLSMWLL"/>
<comment type="function">
    <text evidence="6">Component of the gamma-tubulin ring complex (gTuRC) which mediates microtubule nucleation. The gTuRC regulates the minus-end nucleation of alpha-beta tubulin heterodimers that grow into microtubule protafilaments, a critical step in centrosome duplication and spindle formation.</text>
</comment>
<dbReference type="FunFam" id="1.20.120.1900:FF:000001">
    <property type="entry name" value="Gamma-tubulin complex component"/>
    <property type="match status" value="1"/>
</dbReference>
<evidence type="ECO:0000259" key="10">
    <source>
        <dbReference type="Pfam" id="PF04130"/>
    </source>
</evidence>
<evidence type="ECO:0000256" key="8">
    <source>
        <dbReference type="RuleBase" id="RU363050"/>
    </source>
</evidence>
<dbReference type="InParanoid" id="A0A6P9D753"/>
<dbReference type="GeneID" id="117676242"/>
<sequence>MIHELLLALRGYPGGLFVGGGLQVSPEPPPFLHPSEAALLARVCRLGALYVRLHEFIEQFAEHAQPPLPPPAAPPQELLASPPGIYLRAFCTGLDAVLQPYRHALLGLEQEFLADPHLTISYVNYSLDQFQLLFPSLMTVVEQIKIHKIHGCQILETVYKYSRGGLPPVRHALEKVLAMCHAVLYKQLSAWMLHGLLLDQHEEFFIRQGLSLGLTPAQTEEEDDDLGIGGLTGKQLRELQDMRLIEEENMLAPSPKQFSLRMEMLPSYIPARVAEKILFVGESVQMFESQNVTLTKKGSILKNQEETFAAELHRLKQQPLFNLMDFESVVDWIRSTVAEHLWKLMVEESDLIGQLKIIKDFYLLGRGELFQAFIDTAQHMLKTPPSAVTEHDVNVAFQQSAHKVLLDDDNLLPFLHLTIHYHGKEHRDPSQNRETPSRELSPHESPTSGWAALGLSYKVQWPLHILFTPAILEKYNVVFKYLLSVRRVQAELQHCWALQMRCKCLESRRTDAIKWRLRHHMTFLVDNLQYYLQVDVLESQFSQLLQQINSTRDFESIRLAHDHFLSNLLAQSFILLKPAFHCLNEILDLCHSFCSLVSQNRGPLDERGTAQLSILAKGFSCQSSLLFKILSSVHNHQINSDLAQLLLRLDYNKYYTHAGGTLGSVGLE</sequence>
<dbReference type="Gene3D" id="1.20.120.1900">
    <property type="entry name" value="Gamma-tubulin complex, C-terminal domain"/>
    <property type="match status" value="1"/>
</dbReference>
<evidence type="ECO:0000313" key="13">
    <source>
        <dbReference type="RefSeq" id="XP_034291502.1"/>
    </source>
</evidence>
<dbReference type="GO" id="GO:0005813">
    <property type="term" value="C:centrosome"/>
    <property type="evidence" value="ECO:0007669"/>
    <property type="project" value="UniProtKB-SubCell"/>
</dbReference>
<evidence type="ECO:0000256" key="2">
    <source>
        <dbReference type="ARBA" id="ARBA00010337"/>
    </source>
</evidence>
<feature type="domain" description="Gamma tubulin complex component C-terminal" evidence="10">
    <location>
        <begin position="351"/>
        <end position="655"/>
    </location>
</feature>
<organism evidence="12 13">
    <name type="scientific">Pantherophis guttatus</name>
    <name type="common">Corn snake</name>
    <name type="synonym">Elaphe guttata</name>
    <dbReference type="NCBI Taxonomy" id="94885"/>
    <lineage>
        <taxon>Eukaryota</taxon>
        <taxon>Metazoa</taxon>
        <taxon>Chordata</taxon>
        <taxon>Craniata</taxon>
        <taxon>Vertebrata</taxon>
        <taxon>Euteleostomi</taxon>
        <taxon>Lepidosauria</taxon>
        <taxon>Squamata</taxon>
        <taxon>Bifurcata</taxon>
        <taxon>Unidentata</taxon>
        <taxon>Episquamata</taxon>
        <taxon>Toxicofera</taxon>
        <taxon>Serpentes</taxon>
        <taxon>Colubroidea</taxon>
        <taxon>Colubridae</taxon>
        <taxon>Colubrinae</taxon>
        <taxon>Pantherophis</taxon>
    </lineage>
</organism>
<dbReference type="GO" id="GO:0051321">
    <property type="term" value="P:meiotic cell cycle"/>
    <property type="evidence" value="ECO:0007669"/>
    <property type="project" value="TreeGrafter"/>
</dbReference>
<evidence type="ECO:0000256" key="3">
    <source>
        <dbReference type="ARBA" id="ARBA00022490"/>
    </source>
</evidence>
<evidence type="ECO:0000256" key="6">
    <source>
        <dbReference type="ARBA" id="ARBA00093416"/>
    </source>
</evidence>
<evidence type="ECO:0000313" key="12">
    <source>
        <dbReference type="Proteomes" id="UP001652622"/>
    </source>
</evidence>
<dbReference type="PANTHER" id="PTHR19302">
    <property type="entry name" value="GAMMA TUBULIN COMPLEX PROTEIN"/>
    <property type="match status" value="1"/>
</dbReference>
<dbReference type="InterPro" id="IPR042241">
    <property type="entry name" value="GCP_C_sf"/>
</dbReference>
<dbReference type="GO" id="GO:0051011">
    <property type="term" value="F:microtubule minus-end binding"/>
    <property type="evidence" value="ECO:0007669"/>
    <property type="project" value="TreeGrafter"/>
</dbReference>
<comment type="subcellular location">
    <subcellularLocation>
        <location evidence="1">Cytoplasm</location>
        <location evidence="1">Cytoskeleton</location>
        <location evidence="1">Microtubule organizing center</location>
        <location evidence="1">Centrosome</location>
    </subcellularLocation>
</comment>
<dbReference type="CTD" id="27229"/>
<reference evidence="13" key="1">
    <citation type="submission" date="2025-08" db="UniProtKB">
        <authorList>
            <consortium name="RefSeq"/>
        </authorList>
    </citation>
    <scope>IDENTIFICATION</scope>
    <source>
        <tissue evidence="13">Blood</tissue>
    </source>
</reference>
<dbReference type="GO" id="GO:0005874">
    <property type="term" value="C:microtubule"/>
    <property type="evidence" value="ECO:0007669"/>
    <property type="project" value="UniProtKB-KW"/>
</dbReference>
<evidence type="ECO:0000256" key="9">
    <source>
        <dbReference type="SAM" id="MobiDB-lite"/>
    </source>
</evidence>
<protein>
    <recommendedName>
        <fullName evidence="8">Gamma-tubulin complex component</fullName>
    </recommendedName>
</protein>
<dbReference type="GO" id="GO:0000922">
    <property type="term" value="C:spindle pole"/>
    <property type="evidence" value="ECO:0007669"/>
    <property type="project" value="InterPro"/>
</dbReference>
<keyword evidence="5 8" id="KW-0206">Cytoskeleton</keyword>
<feature type="region of interest" description="Disordered" evidence="9">
    <location>
        <begin position="423"/>
        <end position="445"/>
    </location>
</feature>
<comment type="subunit">
    <text evidence="7">Component of the gamma-tubulin ring complex (gTuRC) consisting of TUBGCP2, TUBGCP3, TUBGCP4, TUBGCP5 and TUBGCP6 and gamma-tubulin TUBG1 or TUBG2. TUBGCP2, TUBGCP3, TUBGCP4, TUBGCP5 and TUBGCP6 assemble in a 5:5:2:1:1 stoichiometry; each is associated with a gamma-tubulin, thereby arranging 14 gamma-tubulins in a helical manner. Gamma-tubulin at the first position is blocked by TUBGCP3 at the last position, allowing 13 protafilaments to grow into a microtubule. The gTuRC (via TUBGCP3 and TUBGCP6) interacts with ACTB and MZT1; the interactions form a luminal bridge that stabilizes the initial structure during complex assembly. The gTuRC (via TUBGCP2) interacts with MZT2A/MZT2B and CDK5RAP2 (via CM1 motif); the interactions play a role in gTuRC activation. Interacts with NINL. Interacts with ATF5; the ATF5:PCNT:polyglutamylated tubulin (PGT) tripartite unites the mother centriole and the pericentriolar material (PCM) in the centrosome.</text>
</comment>
<keyword evidence="3 8" id="KW-0963">Cytoplasm</keyword>
<dbReference type="InterPro" id="IPR040457">
    <property type="entry name" value="GCP_C"/>
</dbReference>